<dbReference type="InterPro" id="IPR018392">
    <property type="entry name" value="LysM"/>
</dbReference>
<reference evidence="10 11" key="1">
    <citation type="submission" date="2019-03" db="EMBL/GenBank/DDBJ databases">
        <title>Genomic Encyclopedia of Type Strains, Phase IV (KMG-IV): sequencing the most valuable type-strain genomes for metagenomic binning, comparative biology and taxonomic classification.</title>
        <authorList>
            <person name="Goeker M."/>
        </authorList>
    </citation>
    <scope>NUCLEOTIDE SEQUENCE [LARGE SCALE GENOMIC DNA]</scope>
    <source>
        <strain evidence="10 11">DSM 24979</strain>
    </source>
</reference>
<keyword evidence="2" id="KW-0645">Protease</keyword>
<evidence type="ECO:0000256" key="2">
    <source>
        <dbReference type="ARBA" id="ARBA00022670"/>
    </source>
</evidence>
<dbReference type="Pfam" id="PF01476">
    <property type="entry name" value="LysM"/>
    <property type="match status" value="3"/>
</dbReference>
<evidence type="ECO:0000259" key="8">
    <source>
        <dbReference type="PROSITE" id="PS51782"/>
    </source>
</evidence>
<protein>
    <submittedName>
        <fullName evidence="10">Peptidoglycan endopeptidase LytE</fullName>
    </submittedName>
</protein>
<dbReference type="Gene3D" id="3.90.1720.10">
    <property type="entry name" value="endopeptidase domain like (from Nostoc punctiforme)"/>
    <property type="match status" value="1"/>
</dbReference>
<keyword evidence="4" id="KW-0677">Repeat</keyword>
<evidence type="ECO:0000259" key="9">
    <source>
        <dbReference type="PROSITE" id="PS51935"/>
    </source>
</evidence>
<accession>A0A4R1QLQ7</accession>
<proteinExistence type="inferred from homology"/>
<feature type="domain" description="LysM" evidence="8">
    <location>
        <begin position="24"/>
        <end position="67"/>
    </location>
</feature>
<dbReference type="EMBL" id="SLUL01000007">
    <property type="protein sequence ID" value="TCL49217.1"/>
    <property type="molecule type" value="Genomic_DNA"/>
</dbReference>
<dbReference type="Gene3D" id="3.10.350.10">
    <property type="entry name" value="LysM domain"/>
    <property type="match status" value="3"/>
</dbReference>
<dbReference type="PROSITE" id="PS51935">
    <property type="entry name" value="NLPC_P60"/>
    <property type="match status" value="1"/>
</dbReference>
<dbReference type="GO" id="GO:0008932">
    <property type="term" value="F:lytic endotransglycosylase activity"/>
    <property type="evidence" value="ECO:0007669"/>
    <property type="project" value="TreeGrafter"/>
</dbReference>
<dbReference type="CDD" id="cd00118">
    <property type="entry name" value="LysM"/>
    <property type="match status" value="3"/>
</dbReference>
<feature type="domain" description="LysM" evidence="8">
    <location>
        <begin position="163"/>
        <end position="208"/>
    </location>
</feature>
<dbReference type="GO" id="GO:0071555">
    <property type="term" value="P:cell wall organization"/>
    <property type="evidence" value="ECO:0007669"/>
    <property type="project" value="UniProtKB-KW"/>
</dbReference>
<dbReference type="SUPFAM" id="SSF54001">
    <property type="entry name" value="Cysteine proteinases"/>
    <property type="match status" value="1"/>
</dbReference>
<evidence type="ECO:0000256" key="5">
    <source>
        <dbReference type="ARBA" id="ARBA00022801"/>
    </source>
</evidence>
<keyword evidence="11" id="KW-1185">Reference proteome</keyword>
<dbReference type="AlphaFoldDB" id="A0A4R1QLQ7"/>
<dbReference type="PANTHER" id="PTHR33734:SF22">
    <property type="entry name" value="MEMBRANE-BOUND LYTIC MUREIN TRANSGLYCOSYLASE D"/>
    <property type="match status" value="1"/>
</dbReference>
<keyword evidence="5" id="KW-0378">Hydrolase</keyword>
<name>A0A4R1QLQ7_9BACL</name>
<evidence type="ECO:0000256" key="3">
    <source>
        <dbReference type="ARBA" id="ARBA00022729"/>
    </source>
</evidence>
<dbReference type="Pfam" id="PF00877">
    <property type="entry name" value="NLPC_P60"/>
    <property type="match status" value="1"/>
</dbReference>
<dbReference type="PROSITE" id="PS51782">
    <property type="entry name" value="LYSM"/>
    <property type="match status" value="3"/>
</dbReference>
<evidence type="ECO:0000313" key="10">
    <source>
        <dbReference type="EMBL" id="TCL49217.1"/>
    </source>
</evidence>
<dbReference type="GO" id="GO:0006508">
    <property type="term" value="P:proteolysis"/>
    <property type="evidence" value="ECO:0007669"/>
    <property type="project" value="UniProtKB-KW"/>
</dbReference>
<organism evidence="10 11">
    <name type="scientific">Thermolongibacillus altinsuensis</name>
    <dbReference type="NCBI Taxonomy" id="575256"/>
    <lineage>
        <taxon>Bacteria</taxon>
        <taxon>Bacillati</taxon>
        <taxon>Bacillota</taxon>
        <taxon>Bacilli</taxon>
        <taxon>Bacillales</taxon>
        <taxon>Anoxybacillaceae</taxon>
        <taxon>Thermolongibacillus</taxon>
    </lineage>
</organism>
<keyword evidence="6" id="KW-0788">Thiol protease</keyword>
<keyword evidence="3" id="KW-0732">Signal</keyword>
<comment type="caution">
    <text evidence="10">The sequence shown here is derived from an EMBL/GenBank/DDBJ whole genome shotgun (WGS) entry which is preliminary data.</text>
</comment>
<sequence length="336" mass="36281">MKKTIVAGTILTSLFLGEKAASAAEYTVKPGDSLWKIAKTFQLSISELKTYNKLTSDTIFVGQVLQLPDSKITLSSSVPKAATAVQPTAATTTYKIQSGDSLSVIARKFNTTVTRLLELNPTITNEHRIYVGQVIKVPSVSSSSSSSQRISATEPKNTASGNGTYIVQSGDSLSLIAKKFGLTLNELLAMNPAITNPNIVRVGQVLTVPMSWQQKANAIIETGKKYLGAKYLFGAPVTRTDVFDCSSFTYRVYQENGIALPRTSREQAMIGTEIPLSDIRTGDLIFFDTNGDGIINHVSIVVDSETLLHAATSTGVAFSNMKPYWAPRAVKAVRVF</sequence>
<evidence type="ECO:0000313" key="11">
    <source>
        <dbReference type="Proteomes" id="UP000295658"/>
    </source>
</evidence>
<dbReference type="RefSeq" id="WP_132948438.1">
    <property type="nucleotide sequence ID" value="NZ_SLUL01000007.1"/>
</dbReference>
<dbReference type="SUPFAM" id="SSF54106">
    <property type="entry name" value="LysM domain"/>
    <property type="match status" value="3"/>
</dbReference>
<evidence type="ECO:0000256" key="4">
    <source>
        <dbReference type="ARBA" id="ARBA00022737"/>
    </source>
</evidence>
<dbReference type="InterPro" id="IPR000064">
    <property type="entry name" value="NLP_P60_dom"/>
</dbReference>
<feature type="domain" description="LysM" evidence="8">
    <location>
        <begin position="92"/>
        <end position="137"/>
    </location>
</feature>
<evidence type="ECO:0000256" key="6">
    <source>
        <dbReference type="ARBA" id="ARBA00022807"/>
    </source>
</evidence>
<dbReference type="Proteomes" id="UP000295658">
    <property type="component" value="Unassembled WGS sequence"/>
</dbReference>
<evidence type="ECO:0000256" key="1">
    <source>
        <dbReference type="ARBA" id="ARBA00007074"/>
    </source>
</evidence>
<evidence type="ECO:0000256" key="7">
    <source>
        <dbReference type="ARBA" id="ARBA00023316"/>
    </source>
</evidence>
<dbReference type="InterPro" id="IPR038765">
    <property type="entry name" value="Papain-like_cys_pep_sf"/>
</dbReference>
<comment type="similarity">
    <text evidence="1">Belongs to the peptidase C40 family.</text>
</comment>
<dbReference type="OrthoDB" id="9813368at2"/>
<keyword evidence="7" id="KW-0961">Cell wall biogenesis/degradation</keyword>
<dbReference type="PANTHER" id="PTHR33734">
    <property type="entry name" value="LYSM DOMAIN-CONTAINING GPI-ANCHORED PROTEIN 2"/>
    <property type="match status" value="1"/>
</dbReference>
<dbReference type="GO" id="GO:0008234">
    <property type="term" value="F:cysteine-type peptidase activity"/>
    <property type="evidence" value="ECO:0007669"/>
    <property type="project" value="UniProtKB-KW"/>
</dbReference>
<gene>
    <name evidence="10" type="ORF">EDD69_10737</name>
</gene>
<dbReference type="SMART" id="SM00257">
    <property type="entry name" value="LysM"/>
    <property type="match status" value="3"/>
</dbReference>
<feature type="domain" description="NlpC/P60" evidence="9">
    <location>
        <begin position="213"/>
        <end position="336"/>
    </location>
</feature>
<dbReference type="InterPro" id="IPR036779">
    <property type="entry name" value="LysM_dom_sf"/>
</dbReference>